<accession>A0A4Y3VRR1</accession>
<dbReference type="PROSITE" id="PS51257">
    <property type="entry name" value="PROKAR_LIPOPROTEIN"/>
    <property type="match status" value="1"/>
</dbReference>
<feature type="region of interest" description="Disordered" evidence="1">
    <location>
        <begin position="41"/>
        <end position="60"/>
    </location>
</feature>
<evidence type="ECO:0000313" key="2">
    <source>
        <dbReference type="EMBL" id="GEC07636.1"/>
    </source>
</evidence>
<dbReference type="AlphaFoldDB" id="A0A4Y3VRR1"/>
<gene>
    <name evidence="2" type="ORF">SSP24_52910</name>
</gene>
<comment type="caution">
    <text evidence="2">The sequence shown here is derived from an EMBL/GenBank/DDBJ whole genome shotgun (WGS) entry which is preliminary data.</text>
</comment>
<organism evidence="2 3">
    <name type="scientific">Streptomyces spinoverrucosus</name>
    <dbReference type="NCBI Taxonomy" id="284043"/>
    <lineage>
        <taxon>Bacteria</taxon>
        <taxon>Bacillati</taxon>
        <taxon>Actinomycetota</taxon>
        <taxon>Actinomycetes</taxon>
        <taxon>Kitasatosporales</taxon>
        <taxon>Streptomycetaceae</taxon>
        <taxon>Streptomyces</taxon>
    </lineage>
</organism>
<dbReference type="OrthoDB" id="4324322at2"/>
<proteinExistence type="predicted"/>
<keyword evidence="3" id="KW-1185">Reference proteome</keyword>
<protein>
    <recommendedName>
        <fullName evidence="4">Lipoprotein</fullName>
    </recommendedName>
</protein>
<dbReference type="EMBL" id="BJND01000041">
    <property type="protein sequence ID" value="GEC07636.1"/>
    <property type="molecule type" value="Genomic_DNA"/>
</dbReference>
<reference evidence="2 3" key="1">
    <citation type="submission" date="2019-06" db="EMBL/GenBank/DDBJ databases">
        <title>Whole genome shotgun sequence of Streptomyces spinoverrucosus NBRC 14228.</title>
        <authorList>
            <person name="Hosoyama A."/>
            <person name="Uohara A."/>
            <person name="Ohji S."/>
            <person name="Ichikawa N."/>
        </authorList>
    </citation>
    <scope>NUCLEOTIDE SEQUENCE [LARGE SCALE GENOMIC DNA]</scope>
    <source>
        <strain evidence="2 3">NBRC 14228</strain>
    </source>
</reference>
<dbReference type="RefSeq" id="WP_141312180.1">
    <property type="nucleotide sequence ID" value="NZ_BJND01000041.1"/>
</dbReference>
<evidence type="ECO:0008006" key="4">
    <source>
        <dbReference type="Google" id="ProtNLM"/>
    </source>
</evidence>
<evidence type="ECO:0000256" key="1">
    <source>
        <dbReference type="SAM" id="MobiDB-lite"/>
    </source>
</evidence>
<name>A0A4Y3VRR1_9ACTN</name>
<evidence type="ECO:0000313" key="3">
    <source>
        <dbReference type="Proteomes" id="UP000317881"/>
    </source>
</evidence>
<dbReference type="Proteomes" id="UP000317881">
    <property type="component" value="Unassembled WGS sequence"/>
</dbReference>
<sequence length="264" mass="27911">MTPRLSARFFVVSLLSAAGLIAVGACSGLASDVARYANSPEFSSGTPDGVSTPPKTPPALTDDQARAALITEADLGDPWAPTQGVATWRDGFLKASAPREMPDCQRLLDALYSDELLGAPARAVIGLDDGYADAQLRYQVSSQRPTDVDRTLVWMRTLPQKCRQFTATTARGAVQGVQVVDSPLPEVGDARQGLRVLVTRDDDGPGEGEPVTLTLDVAAVRVGEDAFTVTNGGLGDVYPEFTQAAAELGAKRLAEVRKQGRVTV</sequence>